<dbReference type="EMBL" id="JAKLMC020000032">
    <property type="protein sequence ID" value="KAK5949749.1"/>
    <property type="molecule type" value="Genomic_DNA"/>
</dbReference>
<feature type="coiled-coil region" evidence="1">
    <location>
        <begin position="210"/>
        <end position="237"/>
    </location>
</feature>
<accession>A0AAN8E9J5</accession>
<reference evidence="2 3" key="1">
    <citation type="submission" date="2022-12" db="EMBL/GenBank/DDBJ databases">
        <title>Genomic features and morphological characterization of a novel Knufia sp. strain isolated from spacecraft assembly facility.</title>
        <authorList>
            <person name="Teixeira M."/>
            <person name="Chander A.M."/>
            <person name="Stajich J.E."/>
            <person name="Venkateswaran K."/>
        </authorList>
    </citation>
    <scope>NUCLEOTIDE SEQUENCE [LARGE SCALE GENOMIC DNA]</scope>
    <source>
        <strain evidence="2 3">FJI-L2-BK-P2</strain>
    </source>
</reference>
<dbReference type="AlphaFoldDB" id="A0AAN8E9J5"/>
<comment type="caution">
    <text evidence="2">The sequence shown here is derived from an EMBL/GenBank/DDBJ whole genome shotgun (WGS) entry which is preliminary data.</text>
</comment>
<dbReference type="Proteomes" id="UP001316803">
    <property type="component" value="Unassembled WGS sequence"/>
</dbReference>
<evidence type="ECO:0000313" key="3">
    <source>
        <dbReference type="Proteomes" id="UP001316803"/>
    </source>
</evidence>
<protein>
    <submittedName>
        <fullName evidence="2">Uncharacterized protein</fullName>
    </submittedName>
</protein>
<keyword evidence="3" id="KW-1185">Reference proteome</keyword>
<keyword evidence="1" id="KW-0175">Coiled coil</keyword>
<organism evidence="2 3">
    <name type="scientific">Knufia fluminis</name>
    <dbReference type="NCBI Taxonomy" id="191047"/>
    <lineage>
        <taxon>Eukaryota</taxon>
        <taxon>Fungi</taxon>
        <taxon>Dikarya</taxon>
        <taxon>Ascomycota</taxon>
        <taxon>Pezizomycotina</taxon>
        <taxon>Eurotiomycetes</taxon>
        <taxon>Chaetothyriomycetidae</taxon>
        <taxon>Chaetothyriales</taxon>
        <taxon>Trichomeriaceae</taxon>
        <taxon>Knufia</taxon>
    </lineage>
</organism>
<feature type="coiled-coil region" evidence="1">
    <location>
        <begin position="77"/>
        <end position="171"/>
    </location>
</feature>
<name>A0AAN8E9J5_9EURO</name>
<sequence length="240" mass="26975">MAGQKRTHKEAFEEMTFPDLSFPTGSGLTIDSTAQAYRTLLLLTAGAKKAINREYAERGYDEALQGLDGRKTYSDEITNLKAQVIHSQERLRQARNEVAAAEEEVAAAQKKAKEDVAEARKKFTNVNTRLALTESYLRQSEKLLQRSTAKNKSLEADVERTKEQITNATDTSTASSQAATILIDSLNEIMATAPTKGHVHTKLEKHMQMLEEVKVAIIVYQAERDEITEQYKNTEERIRL</sequence>
<evidence type="ECO:0000256" key="1">
    <source>
        <dbReference type="SAM" id="Coils"/>
    </source>
</evidence>
<evidence type="ECO:0000313" key="2">
    <source>
        <dbReference type="EMBL" id="KAK5949749.1"/>
    </source>
</evidence>
<gene>
    <name evidence="2" type="ORF">OHC33_009138</name>
</gene>
<proteinExistence type="predicted"/>